<dbReference type="RefSeq" id="WP_107243930.1">
    <property type="nucleotide sequence ID" value="NZ_JBALVU010000040.1"/>
</dbReference>
<sequence>MELIDFLQAGLFSIGVLLFALAGGCLFMMLTVEKEHVKCVVEKRIEFGFFGGACLTFLGLITYVLA</sequence>
<proteinExistence type="predicted"/>
<feature type="transmembrane region" description="Helical" evidence="1">
    <location>
        <begin position="44"/>
        <end position="65"/>
    </location>
</feature>
<accession>A0A2T3JCG9</accession>
<feature type="transmembrane region" description="Helical" evidence="1">
    <location>
        <begin position="6"/>
        <end position="32"/>
    </location>
</feature>
<keyword evidence="1" id="KW-0812">Transmembrane</keyword>
<keyword evidence="1" id="KW-1133">Transmembrane helix</keyword>
<dbReference type="EMBL" id="PYMJ01000020">
    <property type="protein sequence ID" value="PSU46564.1"/>
    <property type="molecule type" value="Genomic_DNA"/>
</dbReference>
<comment type="caution">
    <text evidence="2">The sequence shown here is derived from an EMBL/GenBank/DDBJ whole genome shotgun (WGS) entry which is preliminary data.</text>
</comment>
<evidence type="ECO:0000256" key="1">
    <source>
        <dbReference type="SAM" id="Phobius"/>
    </source>
</evidence>
<protein>
    <submittedName>
        <fullName evidence="2">Uncharacterized protein</fullName>
    </submittedName>
</protein>
<keyword evidence="3" id="KW-1185">Reference proteome</keyword>
<name>A0A2T3JCG9_9GAMM</name>
<dbReference type="AlphaFoldDB" id="A0A2T3JCG9"/>
<gene>
    <name evidence="2" type="ORF">C9J12_17750</name>
</gene>
<evidence type="ECO:0000313" key="2">
    <source>
        <dbReference type="EMBL" id="PSU46564.1"/>
    </source>
</evidence>
<organism evidence="2 3">
    <name type="scientific">Photobacterium frigidiphilum</name>
    <dbReference type="NCBI Taxonomy" id="264736"/>
    <lineage>
        <taxon>Bacteria</taxon>
        <taxon>Pseudomonadati</taxon>
        <taxon>Pseudomonadota</taxon>
        <taxon>Gammaproteobacteria</taxon>
        <taxon>Vibrionales</taxon>
        <taxon>Vibrionaceae</taxon>
        <taxon>Photobacterium</taxon>
    </lineage>
</organism>
<reference evidence="2 3" key="1">
    <citation type="submission" date="2018-01" db="EMBL/GenBank/DDBJ databases">
        <title>Whole genome sequencing of Histamine producing bacteria.</title>
        <authorList>
            <person name="Butler K."/>
        </authorList>
    </citation>
    <scope>NUCLEOTIDE SEQUENCE [LARGE SCALE GENOMIC DNA]</scope>
    <source>
        <strain evidence="2 3">JCM 12947</strain>
    </source>
</reference>
<dbReference type="Proteomes" id="UP000240987">
    <property type="component" value="Unassembled WGS sequence"/>
</dbReference>
<keyword evidence="1" id="KW-0472">Membrane</keyword>
<evidence type="ECO:0000313" key="3">
    <source>
        <dbReference type="Proteomes" id="UP000240987"/>
    </source>
</evidence>
<dbReference type="OrthoDB" id="5823396at2"/>